<evidence type="ECO:0000313" key="6">
    <source>
        <dbReference type="Proteomes" id="UP001642900"/>
    </source>
</evidence>
<dbReference type="Proteomes" id="UP001642900">
    <property type="component" value="Unassembled WGS sequence"/>
</dbReference>
<organism evidence="5 6">
    <name type="scientific">Allomesorhizobium camelthorni</name>
    <dbReference type="NCBI Taxonomy" id="475069"/>
    <lineage>
        <taxon>Bacteria</taxon>
        <taxon>Pseudomonadati</taxon>
        <taxon>Pseudomonadota</taxon>
        <taxon>Alphaproteobacteria</taxon>
        <taxon>Hyphomicrobiales</taxon>
        <taxon>Phyllobacteriaceae</taxon>
        <taxon>Allomesorhizobium</taxon>
    </lineage>
</organism>
<keyword evidence="1" id="KW-0805">Transcription regulation</keyword>
<evidence type="ECO:0000313" key="5">
    <source>
        <dbReference type="EMBL" id="NGO52703.1"/>
    </source>
</evidence>
<dbReference type="InterPro" id="IPR000843">
    <property type="entry name" value="HTH_LacI"/>
</dbReference>
<dbReference type="EMBL" id="JAAKZF010000021">
    <property type="protein sequence ID" value="NGO52703.1"/>
    <property type="molecule type" value="Genomic_DNA"/>
</dbReference>
<gene>
    <name evidence="5" type="ORF">G6N73_16210</name>
</gene>
<proteinExistence type="predicted"/>
<keyword evidence="2" id="KW-0238">DNA-binding</keyword>
<dbReference type="CDD" id="cd20010">
    <property type="entry name" value="PBP1_AglR-like"/>
    <property type="match status" value="1"/>
</dbReference>
<evidence type="ECO:0000256" key="1">
    <source>
        <dbReference type="ARBA" id="ARBA00023015"/>
    </source>
</evidence>
<feature type="domain" description="HTH lacI-type" evidence="4">
    <location>
        <begin position="8"/>
        <end position="56"/>
    </location>
</feature>
<name>A0A6G4WET1_9HYPH</name>
<dbReference type="GO" id="GO:0000976">
    <property type="term" value="F:transcription cis-regulatory region binding"/>
    <property type="evidence" value="ECO:0007669"/>
    <property type="project" value="TreeGrafter"/>
</dbReference>
<dbReference type="Gene3D" id="1.10.260.40">
    <property type="entry name" value="lambda repressor-like DNA-binding domains"/>
    <property type="match status" value="1"/>
</dbReference>
<dbReference type="Pfam" id="PF13377">
    <property type="entry name" value="Peripla_BP_3"/>
    <property type="match status" value="1"/>
</dbReference>
<dbReference type="SUPFAM" id="SSF47413">
    <property type="entry name" value="lambda repressor-like DNA-binding domains"/>
    <property type="match status" value="1"/>
</dbReference>
<dbReference type="PROSITE" id="PS50932">
    <property type="entry name" value="HTH_LACI_2"/>
    <property type="match status" value="1"/>
</dbReference>
<accession>A0A6G4WET1</accession>
<keyword evidence="6" id="KW-1185">Reference proteome</keyword>
<sequence>MKGIHLLAKHLNVSIGTVSRALNGKPDVNAETRKRVLEAAEELGYVPNQSGRALRKGATGVIGFMMQTGSEITGHGDTFFMSVFDGVQTVFARHKLDLVALLCSSQEDPYDYLRRIVARGFADGLILSSTRRIDHRFDFLAKRKIPFISLGRSLTDVGQPWIDLDFEGMAQASIDRLVAKGHRRIAVTRPHDDTNLGYVFVERCREALANHGLALEEDLIFRSMPSEAGGYQIARAILACEERPTAVVLVNETIAIGLYRGLEEAGVKPGRDIAVIGRHSPHARFLSPSLTSFSLNLRDLGISLAETLLATMPLYAESYPQGPSRRLWPLDFVPGESDAFSPKQQPY</sequence>
<dbReference type="PANTHER" id="PTHR30146:SF109">
    <property type="entry name" value="HTH-TYPE TRANSCRIPTIONAL REGULATOR GALS"/>
    <property type="match status" value="1"/>
</dbReference>
<protein>
    <submittedName>
        <fullName evidence="5">LacI family transcriptional regulator</fullName>
    </submittedName>
</protein>
<reference evidence="5 6" key="1">
    <citation type="submission" date="2020-02" db="EMBL/GenBank/DDBJ databases">
        <title>Genome sequence of strain CCNWXJ40-4.</title>
        <authorList>
            <person name="Gao J."/>
            <person name="Sun J."/>
        </authorList>
    </citation>
    <scope>NUCLEOTIDE SEQUENCE [LARGE SCALE GENOMIC DNA]</scope>
    <source>
        <strain evidence="5 6">CCNWXJ 40-4</strain>
    </source>
</reference>
<evidence type="ECO:0000256" key="3">
    <source>
        <dbReference type="ARBA" id="ARBA00023163"/>
    </source>
</evidence>
<comment type="caution">
    <text evidence="5">The sequence shown here is derived from an EMBL/GenBank/DDBJ whole genome shotgun (WGS) entry which is preliminary data.</text>
</comment>
<dbReference type="GO" id="GO:0003700">
    <property type="term" value="F:DNA-binding transcription factor activity"/>
    <property type="evidence" value="ECO:0007669"/>
    <property type="project" value="TreeGrafter"/>
</dbReference>
<evidence type="ECO:0000259" key="4">
    <source>
        <dbReference type="PROSITE" id="PS50932"/>
    </source>
</evidence>
<dbReference type="InterPro" id="IPR010982">
    <property type="entry name" value="Lambda_DNA-bd_dom_sf"/>
</dbReference>
<dbReference type="SMART" id="SM00354">
    <property type="entry name" value="HTH_LACI"/>
    <property type="match status" value="1"/>
</dbReference>
<dbReference type="SUPFAM" id="SSF53822">
    <property type="entry name" value="Periplasmic binding protein-like I"/>
    <property type="match status" value="1"/>
</dbReference>
<keyword evidence="3" id="KW-0804">Transcription</keyword>
<dbReference type="InterPro" id="IPR046335">
    <property type="entry name" value="LacI/GalR-like_sensor"/>
</dbReference>
<dbReference type="AlphaFoldDB" id="A0A6G4WET1"/>
<dbReference type="Pfam" id="PF00356">
    <property type="entry name" value="LacI"/>
    <property type="match status" value="1"/>
</dbReference>
<dbReference type="RefSeq" id="WP_165029352.1">
    <property type="nucleotide sequence ID" value="NZ_JAAKZF010000021.1"/>
</dbReference>
<dbReference type="InterPro" id="IPR028082">
    <property type="entry name" value="Peripla_BP_I"/>
</dbReference>
<dbReference type="PANTHER" id="PTHR30146">
    <property type="entry name" value="LACI-RELATED TRANSCRIPTIONAL REPRESSOR"/>
    <property type="match status" value="1"/>
</dbReference>
<dbReference type="Gene3D" id="3.40.50.2300">
    <property type="match status" value="2"/>
</dbReference>
<dbReference type="CDD" id="cd01392">
    <property type="entry name" value="HTH_LacI"/>
    <property type="match status" value="1"/>
</dbReference>
<evidence type="ECO:0000256" key="2">
    <source>
        <dbReference type="ARBA" id="ARBA00023125"/>
    </source>
</evidence>